<organism evidence="9">
    <name type="scientific">freshwater metagenome</name>
    <dbReference type="NCBI Taxonomy" id="449393"/>
    <lineage>
        <taxon>unclassified sequences</taxon>
        <taxon>metagenomes</taxon>
        <taxon>ecological metagenomes</taxon>
    </lineage>
</organism>
<evidence type="ECO:0000313" key="9">
    <source>
        <dbReference type="EMBL" id="CAB4553953.1"/>
    </source>
</evidence>
<dbReference type="NCBIfam" id="TIGR00525">
    <property type="entry name" value="folB"/>
    <property type="match status" value="1"/>
</dbReference>
<dbReference type="GO" id="GO:0046656">
    <property type="term" value="P:folic acid biosynthetic process"/>
    <property type="evidence" value="ECO:0007669"/>
    <property type="project" value="UniProtKB-KW"/>
</dbReference>
<gene>
    <name evidence="9" type="ORF">UFOPK1506_00631</name>
</gene>
<evidence type="ECO:0000256" key="1">
    <source>
        <dbReference type="ARBA" id="ARBA00001353"/>
    </source>
</evidence>
<dbReference type="SMART" id="SM00905">
    <property type="entry name" value="FolB"/>
    <property type="match status" value="1"/>
</dbReference>
<keyword evidence="5" id="KW-0289">Folate biosynthesis</keyword>
<name>A0A6J6CUQ6_9ZZZZ</name>
<sequence length="119" mass="13099">MDKILITGIRAFGFHGVLAEERAIGQDFVIDVELHANLNSAIKSDDLSKTVNYAEVALVAKEVVEGAPFNLIEAVAGKIADLILKKFRRVQRVVVTVHKPQAPIPVEFLDVAVVVERKR</sequence>
<dbReference type="InterPro" id="IPR043133">
    <property type="entry name" value="GTP-CH-I_C/QueF"/>
</dbReference>
<proteinExistence type="inferred from homology"/>
<comment type="similarity">
    <text evidence="3">Belongs to the DHNA family.</text>
</comment>
<dbReference type="EC" id="4.1.2.25" evidence="4"/>
<evidence type="ECO:0000256" key="6">
    <source>
        <dbReference type="ARBA" id="ARBA00023239"/>
    </source>
</evidence>
<feature type="domain" description="Dihydroneopterin aldolase/epimerase" evidence="8">
    <location>
        <begin position="4"/>
        <end position="117"/>
    </location>
</feature>
<dbReference type="InterPro" id="IPR006156">
    <property type="entry name" value="Dihydroneopterin_aldolase"/>
</dbReference>
<dbReference type="InterPro" id="IPR006157">
    <property type="entry name" value="FolB_dom"/>
</dbReference>
<evidence type="ECO:0000256" key="7">
    <source>
        <dbReference type="ARBA" id="ARBA00032903"/>
    </source>
</evidence>
<evidence type="ECO:0000256" key="5">
    <source>
        <dbReference type="ARBA" id="ARBA00022909"/>
    </source>
</evidence>
<dbReference type="PANTHER" id="PTHR42844:SF1">
    <property type="entry name" value="DIHYDRONEOPTERIN ALDOLASE 1-RELATED"/>
    <property type="match status" value="1"/>
</dbReference>
<dbReference type="Pfam" id="PF02152">
    <property type="entry name" value="FolB"/>
    <property type="match status" value="1"/>
</dbReference>
<protein>
    <recommendedName>
        <fullName evidence="4">dihydroneopterin aldolase</fullName>
        <ecNumber evidence="4">4.1.2.25</ecNumber>
    </recommendedName>
    <alternativeName>
        <fullName evidence="7">7,8-dihydroneopterin aldolase</fullName>
    </alternativeName>
</protein>
<reference evidence="9" key="1">
    <citation type="submission" date="2020-05" db="EMBL/GenBank/DDBJ databases">
        <authorList>
            <person name="Chiriac C."/>
            <person name="Salcher M."/>
            <person name="Ghai R."/>
            <person name="Kavagutti S V."/>
        </authorList>
    </citation>
    <scope>NUCLEOTIDE SEQUENCE</scope>
</reference>
<evidence type="ECO:0000256" key="2">
    <source>
        <dbReference type="ARBA" id="ARBA00005013"/>
    </source>
</evidence>
<dbReference type="PANTHER" id="PTHR42844">
    <property type="entry name" value="DIHYDRONEOPTERIN ALDOLASE 1-RELATED"/>
    <property type="match status" value="1"/>
</dbReference>
<evidence type="ECO:0000256" key="3">
    <source>
        <dbReference type="ARBA" id="ARBA00005708"/>
    </source>
</evidence>
<dbReference type="SUPFAM" id="SSF55620">
    <property type="entry name" value="Tetrahydrobiopterin biosynthesis enzymes-like"/>
    <property type="match status" value="1"/>
</dbReference>
<keyword evidence="6" id="KW-0456">Lyase</keyword>
<dbReference type="FunFam" id="3.30.1130.10:FF:000003">
    <property type="entry name" value="7,8-dihydroneopterin aldolase"/>
    <property type="match status" value="1"/>
</dbReference>
<evidence type="ECO:0000259" key="8">
    <source>
        <dbReference type="SMART" id="SM00905"/>
    </source>
</evidence>
<dbReference type="NCBIfam" id="TIGR00526">
    <property type="entry name" value="folB_dom"/>
    <property type="match status" value="1"/>
</dbReference>
<dbReference type="GO" id="GO:0004150">
    <property type="term" value="F:dihydroneopterin aldolase activity"/>
    <property type="evidence" value="ECO:0007669"/>
    <property type="project" value="UniProtKB-EC"/>
</dbReference>
<dbReference type="Gene3D" id="3.30.1130.10">
    <property type="match status" value="1"/>
</dbReference>
<dbReference type="AlphaFoldDB" id="A0A6J6CUQ6"/>
<dbReference type="GO" id="GO:0005737">
    <property type="term" value="C:cytoplasm"/>
    <property type="evidence" value="ECO:0007669"/>
    <property type="project" value="TreeGrafter"/>
</dbReference>
<dbReference type="EMBL" id="CAEZSV010000098">
    <property type="protein sequence ID" value="CAB4553953.1"/>
    <property type="molecule type" value="Genomic_DNA"/>
</dbReference>
<comment type="catalytic activity">
    <reaction evidence="1">
        <text>7,8-dihydroneopterin = 6-hydroxymethyl-7,8-dihydropterin + glycolaldehyde</text>
        <dbReference type="Rhea" id="RHEA:10540"/>
        <dbReference type="ChEBI" id="CHEBI:17001"/>
        <dbReference type="ChEBI" id="CHEBI:17071"/>
        <dbReference type="ChEBI" id="CHEBI:44841"/>
        <dbReference type="EC" id="4.1.2.25"/>
    </reaction>
</comment>
<accession>A0A6J6CUQ6</accession>
<comment type="pathway">
    <text evidence="2">Cofactor biosynthesis; tetrahydrofolate biosynthesis; 2-amino-4-hydroxy-6-hydroxymethyl-7,8-dihydropteridine diphosphate from 7,8-dihydroneopterin triphosphate: step 3/4.</text>
</comment>
<evidence type="ECO:0000256" key="4">
    <source>
        <dbReference type="ARBA" id="ARBA00013043"/>
    </source>
</evidence>
<dbReference type="CDD" id="cd00534">
    <property type="entry name" value="DHNA_DHNTPE"/>
    <property type="match status" value="1"/>
</dbReference>